<protein>
    <submittedName>
        <fullName evidence="1">Uncharacterized protein</fullName>
    </submittedName>
</protein>
<keyword evidence="2" id="KW-1185">Reference proteome</keyword>
<evidence type="ECO:0000313" key="1">
    <source>
        <dbReference type="EMBL" id="KIJ30021.1"/>
    </source>
</evidence>
<sequence>MSFLDPYHVAIPLLSEIAWLGSSLPDHHYQIIQADNIVHAAAAAAHDMGNDVLAVEQLEQEQELELGQRLKLNSFQLEVAVSHQQFTPEVVSGQTHIHAHPPVISQEDLAGHGHSFAAERNQLLREI</sequence>
<dbReference type="Proteomes" id="UP000054279">
    <property type="component" value="Unassembled WGS sequence"/>
</dbReference>
<dbReference type="HOGENOM" id="CLU_1971885_0_0_1"/>
<dbReference type="AlphaFoldDB" id="A0A0C9UXD2"/>
<evidence type="ECO:0000313" key="2">
    <source>
        <dbReference type="Proteomes" id="UP000054279"/>
    </source>
</evidence>
<proteinExistence type="predicted"/>
<name>A0A0C9UXD2_SPHS4</name>
<reference evidence="1 2" key="1">
    <citation type="submission" date="2014-06" db="EMBL/GenBank/DDBJ databases">
        <title>Evolutionary Origins and Diversification of the Mycorrhizal Mutualists.</title>
        <authorList>
            <consortium name="DOE Joint Genome Institute"/>
            <consortium name="Mycorrhizal Genomics Consortium"/>
            <person name="Kohler A."/>
            <person name="Kuo A."/>
            <person name="Nagy L.G."/>
            <person name="Floudas D."/>
            <person name="Copeland A."/>
            <person name="Barry K.W."/>
            <person name="Cichocki N."/>
            <person name="Veneault-Fourrey C."/>
            <person name="LaButti K."/>
            <person name="Lindquist E.A."/>
            <person name="Lipzen A."/>
            <person name="Lundell T."/>
            <person name="Morin E."/>
            <person name="Murat C."/>
            <person name="Riley R."/>
            <person name="Ohm R."/>
            <person name="Sun H."/>
            <person name="Tunlid A."/>
            <person name="Henrissat B."/>
            <person name="Grigoriev I.V."/>
            <person name="Hibbett D.S."/>
            <person name="Martin F."/>
        </authorList>
    </citation>
    <scope>NUCLEOTIDE SEQUENCE [LARGE SCALE GENOMIC DNA]</scope>
    <source>
        <strain evidence="1 2">SS14</strain>
    </source>
</reference>
<organism evidence="1 2">
    <name type="scientific">Sphaerobolus stellatus (strain SS14)</name>
    <dbReference type="NCBI Taxonomy" id="990650"/>
    <lineage>
        <taxon>Eukaryota</taxon>
        <taxon>Fungi</taxon>
        <taxon>Dikarya</taxon>
        <taxon>Basidiomycota</taxon>
        <taxon>Agaricomycotina</taxon>
        <taxon>Agaricomycetes</taxon>
        <taxon>Phallomycetidae</taxon>
        <taxon>Geastrales</taxon>
        <taxon>Sphaerobolaceae</taxon>
        <taxon>Sphaerobolus</taxon>
    </lineage>
</organism>
<gene>
    <name evidence="1" type="ORF">M422DRAFT_268482</name>
</gene>
<dbReference type="EMBL" id="KN837270">
    <property type="protein sequence ID" value="KIJ30021.1"/>
    <property type="molecule type" value="Genomic_DNA"/>
</dbReference>
<accession>A0A0C9UXD2</accession>